<sequence>MSLEILIRGAGEIASAVAHLLVRGGCRVALQSSRPPIAIRRRMAFSDAFFGGAAELEGLLARRLDHPGAVAQSWACGEIPLLAMEFPTALAARPWAVLVDARMNKQQAPESQRGLAPLVVGMGPGCTAGLNVDVAVETSWDQLGRVVRRGSTLELAGEPRAVLGQARSRFRYAPVAGILRAEAAIGQRVRAGEVVARIGDTVVEAPFDGIVRGLTHDGVPVEQGNKIAEIDPRPGAVKLAGIDERPRRIAEAVAAIVLRPDA</sequence>
<evidence type="ECO:0000313" key="1">
    <source>
        <dbReference type="EMBL" id="EME70025.1"/>
    </source>
</evidence>
<keyword evidence="2" id="KW-1185">Reference proteome</keyword>
<comment type="caution">
    <text evidence="1">The sequence shown here is derived from an EMBL/GenBank/DDBJ whole genome shotgun (WGS) entry which is preliminary data.</text>
</comment>
<gene>
    <name evidence="1" type="ORF">H261_10099</name>
</gene>
<dbReference type="EMBL" id="AONQ01000023">
    <property type="protein sequence ID" value="EME70025.1"/>
    <property type="molecule type" value="Genomic_DNA"/>
</dbReference>
<accession>M2Z6T7</accession>
<dbReference type="OrthoDB" id="9815497at2"/>
<protein>
    <submittedName>
        <fullName evidence="1">Xanthine and CO dehydrogenase maturation factor</fullName>
    </submittedName>
</protein>
<dbReference type="Gene3D" id="3.40.630.10">
    <property type="entry name" value="Zn peptidases"/>
    <property type="match status" value="1"/>
</dbReference>
<dbReference type="AlphaFoldDB" id="M2Z6T7"/>
<dbReference type="eggNOG" id="COG0511">
    <property type="taxonomic scope" value="Bacteria"/>
</dbReference>
<dbReference type="Proteomes" id="UP000011744">
    <property type="component" value="Unassembled WGS sequence"/>
</dbReference>
<proteinExistence type="predicted"/>
<dbReference type="PATRIC" id="fig|1244869.3.peg.2044"/>
<dbReference type="RefSeq" id="WP_008616971.1">
    <property type="nucleotide sequence ID" value="NZ_AONQ01000023.1"/>
</dbReference>
<name>M2Z6T7_9PROT</name>
<evidence type="ECO:0000313" key="2">
    <source>
        <dbReference type="Proteomes" id="UP000011744"/>
    </source>
</evidence>
<reference evidence="1 2" key="1">
    <citation type="journal article" date="2014" name="Genome Announc.">
        <title>Draft Genome Sequence of Magnetospirillum sp. Strain SO-1, a Freshwater Magnetotactic Bacterium Isolated from the Ol'khovka River, Russia.</title>
        <authorList>
            <person name="Grouzdev D.S."/>
            <person name="Dziuba M.V."/>
            <person name="Sukhacheva M.S."/>
            <person name="Mardanov A.V."/>
            <person name="Beletskiy A.V."/>
            <person name="Kuznetsov B.B."/>
            <person name="Skryabin K.G."/>
        </authorList>
    </citation>
    <scope>NUCLEOTIDE SEQUENCE [LARGE SCALE GENOMIC DNA]</scope>
    <source>
        <strain evidence="1 2">SO-1</strain>
    </source>
</reference>
<dbReference type="STRING" id="1244869.H261_10099"/>
<organism evidence="1 2">
    <name type="scientific">Paramagnetospirillum caucaseum</name>
    <dbReference type="NCBI Taxonomy" id="1244869"/>
    <lineage>
        <taxon>Bacteria</taxon>
        <taxon>Pseudomonadati</taxon>
        <taxon>Pseudomonadota</taxon>
        <taxon>Alphaproteobacteria</taxon>
        <taxon>Rhodospirillales</taxon>
        <taxon>Magnetospirillaceae</taxon>
        <taxon>Paramagnetospirillum</taxon>
    </lineage>
</organism>